<dbReference type="EC" id="2.7.13.3" evidence="3"/>
<evidence type="ECO:0000313" key="9">
    <source>
        <dbReference type="EMBL" id="GGB85614.1"/>
    </source>
</evidence>
<evidence type="ECO:0000256" key="6">
    <source>
        <dbReference type="ARBA" id="ARBA00022777"/>
    </source>
</evidence>
<dbReference type="Proteomes" id="UP000430634">
    <property type="component" value="Unassembled WGS sequence"/>
</dbReference>
<dbReference type="PRINTS" id="PR00344">
    <property type="entry name" value="BCTRLSENSOR"/>
</dbReference>
<evidence type="ECO:0000256" key="4">
    <source>
        <dbReference type="ARBA" id="ARBA00022553"/>
    </source>
</evidence>
<evidence type="ECO:0000259" key="8">
    <source>
        <dbReference type="PROSITE" id="PS50109"/>
    </source>
</evidence>
<dbReference type="EMBL" id="WNKZ01000017">
    <property type="protein sequence ID" value="MTV52785.1"/>
    <property type="molecule type" value="Genomic_DNA"/>
</dbReference>
<dbReference type="SMART" id="SM00388">
    <property type="entry name" value="HisKA"/>
    <property type="match status" value="1"/>
</dbReference>
<feature type="domain" description="Histidine kinase" evidence="8">
    <location>
        <begin position="235"/>
        <end position="453"/>
    </location>
</feature>
<evidence type="ECO:0000256" key="1">
    <source>
        <dbReference type="ARBA" id="ARBA00000085"/>
    </source>
</evidence>
<dbReference type="Gene3D" id="3.30.565.10">
    <property type="entry name" value="Histidine kinase-like ATPase, C-terminal domain"/>
    <property type="match status" value="1"/>
</dbReference>
<dbReference type="InterPro" id="IPR005467">
    <property type="entry name" value="His_kinase_dom"/>
</dbReference>
<dbReference type="GO" id="GO:0005886">
    <property type="term" value="C:plasma membrane"/>
    <property type="evidence" value="ECO:0007669"/>
    <property type="project" value="UniProtKB-SubCell"/>
</dbReference>
<dbReference type="RefSeq" id="WP_155470108.1">
    <property type="nucleotide sequence ID" value="NZ_BMKG01000001.1"/>
</dbReference>
<dbReference type="SUPFAM" id="SSF55874">
    <property type="entry name" value="ATPase domain of HSP90 chaperone/DNA topoisomerase II/histidine kinase"/>
    <property type="match status" value="1"/>
</dbReference>
<keyword evidence="6 10" id="KW-0418">Kinase</keyword>
<dbReference type="InterPro" id="IPR003661">
    <property type="entry name" value="HisK_dim/P_dom"/>
</dbReference>
<protein>
    <recommendedName>
        <fullName evidence="3">histidine kinase</fullName>
        <ecNumber evidence="3">2.7.13.3</ecNumber>
    </recommendedName>
</protein>
<dbReference type="PROSITE" id="PS50109">
    <property type="entry name" value="HIS_KIN"/>
    <property type="match status" value="1"/>
</dbReference>
<reference evidence="10 11" key="3">
    <citation type="submission" date="2019-11" db="EMBL/GenBank/DDBJ databases">
        <title>Type strains purchased from KCTC, JCM and DSMZ.</title>
        <authorList>
            <person name="Lu H."/>
        </authorList>
    </citation>
    <scope>NUCLEOTIDE SEQUENCE [LARGE SCALE GENOMIC DNA]</scope>
    <source>
        <strain evidence="10 11">KCTC 52429</strain>
    </source>
</reference>
<keyword evidence="12" id="KW-1185">Reference proteome</keyword>
<dbReference type="InterPro" id="IPR003594">
    <property type="entry name" value="HATPase_dom"/>
</dbReference>
<dbReference type="CDD" id="cd00075">
    <property type="entry name" value="HATPase"/>
    <property type="match status" value="1"/>
</dbReference>
<reference evidence="12" key="2">
    <citation type="journal article" date="2019" name="Int. J. Syst. Evol. Microbiol.">
        <title>The Global Catalogue of Microorganisms (GCM) 10K type strain sequencing project: providing services to taxonomists for standard genome sequencing and annotation.</title>
        <authorList>
            <consortium name="The Broad Institute Genomics Platform"/>
            <consortium name="The Broad Institute Genome Sequencing Center for Infectious Disease"/>
            <person name="Wu L."/>
            <person name="Ma J."/>
        </authorList>
    </citation>
    <scope>NUCLEOTIDE SEQUENCE [LARGE SCALE GENOMIC DNA]</scope>
    <source>
        <strain evidence="12">CGMCC 1.15931</strain>
    </source>
</reference>
<dbReference type="OrthoDB" id="219325at2"/>
<comment type="caution">
    <text evidence="10">The sequence shown here is derived from an EMBL/GenBank/DDBJ whole genome shotgun (WGS) entry which is preliminary data.</text>
</comment>
<dbReference type="InterPro" id="IPR025847">
    <property type="entry name" value="MEDS_domain"/>
</dbReference>
<dbReference type="FunFam" id="3.30.565.10:FF:000006">
    <property type="entry name" value="Sensor histidine kinase WalK"/>
    <property type="match status" value="1"/>
</dbReference>
<dbReference type="SUPFAM" id="SSF47384">
    <property type="entry name" value="Homodimeric domain of signal transducing histidine kinase"/>
    <property type="match status" value="1"/>
</dbReference>
<evidence type="ECO:0000256" key="5">
    <source>
        <dbReference type="ARBA" id="ARBA00022679"/>
    </source>
</evidence>
<dbReference type="Pfam" id="PF00512">
    <property type="entry name" value="HisKA"/>
    <property type="match status" value="1"/>
</dbReference>
<dbReference type="CDD" id="cd00082">
    <property type="entry name" value="HisKA"/>
    <property type="match status" value="1"/>
</dbReference>
<keyword evidence="5" id="KW-0808">Transferase</keyword>
<dbReference type="GO" id="GO:0000155">
    <property type="term" value="F:phosphorelay sensor kinase activity"/>
    <property type="evidence" value="ECO:0007669"/>
    <property type="project" value="InterPro"/>
</dbReference>
<dbReference type="PANTHER" id="PTHR43547:SF2">
    <property type="entry name" value="HYBRID SIGNAL TRANSDUCTION HISTIDINE KINASE C"/>
    <property type="match status" value="1"/>
</dbReference>
<evidence type="ECO:0000256" key="7">
    <source>
        <dbReference type="SAM" id="MobiDB-lite"/>
    </source>
</evidence>
<accession>A0A6I3SVS1</accession>
<dbReference type="InterPro" id="IPR036097">
    <property type="entry name" value="HisK_dim/P_sf"/>
</dbReference>
<dbReference type="SMART" id="SM00387">
    <property type="entry name" value="HATPase_c"/>
    <property type="match status" value="1"/>
</dbReference>
<dbReference type="Gene3D" id="1.10.287.130">
    <property type="match status" value="1"/>
</dbReference>
<dbReference type="EMBL" id="BMKG01000001">
    <property type="protein sequence ID" value="GGB85614.1"/>
    <property type="molecule type" value="Genomic_DNA"/>
</dbReference>
<feature type="region of interest" description="Disordered" evidence="7">
    <location>
        <begin position="483"/>
        <end position="504"/>
    </location>
</feature>
<dbReference type="AlphaFoldDB" id="A0A6I3SVS1"/>
<evidence type="ECO:0000313" key="12">
    <source>
        <dbReference type="Proteomes" id="UP000622638"/>
    </source>
</evidence>
<organism evidence="10 11">
    <name type="scientific">Pseudoduganella buxea</name>
    <dbReference type="NCBI Taxonomy" id="1949069"/>
    <lineage>
        <taxon>Bacteria</taxon>
        <taxon>Pseudomonadati</taxon>
        <taxon>Pseudomonadota</taxon>
        <taxon>Betaproteobacteria</taxon>
        <taxon>Burkholderiales</taxon>
        <taxon>Oxalobacteraceae</taxon>
        <taxon>Telluria group</taxon>
        <taxon>Pseudoduganella</taxon>
    </lineage>
</organism>
<evidence type="ECO:0000313" key="10">
    <source>
        <dbReference type="EMBL" id="MTV52785.1"/>
    </source>
</evidence>
<dbReference type="InterPro" id="IPR036890">
    <property type="entry name" value="HATPase_C_sf"/>
</dbReference>
<evidence type="ECO:0000313" key="11">
    <source>
        <dbReference type="Proteomes" id="UP000430634"/>
    </source>
</evidence>
<gene>
    <name evidence="9" type="ORF">GCM10011572_04470</name>
    <name evidence="10" type="ORF">GM672_08590</name>
</gene>
<comment type="catalytic activity">
    <reaction evidence="1">
        <text>ATP + protein L-histidine = ADP + protein N-phospho-L-histidine.</text>
        <dbReference type="EC" id="2.7.13.3"/>
    </reaction>
</comment>
<proteinExistence type="predicted"/>
<name>A0A6I3SVS1_9BURK</name>
<reference evidence="9" key="1">
    <citation type="journal article" date="2014" name="Int. J. Syst. Evol. Microbiol.">
        <title>Complete genome of a new Firmicutes species belonging to the dominant human colonic microbiota ('Ruminococcus bicirculans') reveals two chromosomes and a selective capacity to utilize plant glucans.</title>
        <authorList>
            <consortium name="NISC Comparative Sequencing Program"/>
            <person name="Wegmann U."/>
            <person name="Louis P."/>
            <person name="Goesmann A."/>
            <person name="Henrissat B."/>
            <person name="Duncan S.H."/>
            <person name="Flint H.J."/>
        </authorList>
    </citation>
    <scope>NUCLEOTIDE SEQUENCE</scope>
    <source>
        <strain evidence="9">CGMCC 1.15931</strain>
    </source>
</reference>
<evidence type="ECO:0000256" key="2">
    <source>
        <dbReference type="ARBA" id="ARBA00004429"/>
    </source>
</evidence>
<dbReference type="Pfam" id="PF02518">
    <property type="entry name" value="HATPase_c"/>
    <property type="match status" value="1"/>
</dbReference>
<reference evidence="9" key="4">
    <citation type="submission" date="2024-05" db="EMBL/GenBank/DDBJ databases">
        <authorList>
            <person name="Sun Q."/>
            <person name="Zhou Y."/>
        </authorList>
    </citation>
    <scope>NUCLEOTIDE SEQUENCE</scope>
    <source>
        <strain evidence="9">CGMCC 1.15931</strain>
    </source>
</reference>
<dbReference type="Proteomes" id="UP000622638">
    <property type="component" value="Unassembled WGS sequence"/>
</dbReference>
<dbReference type="Pfam" id="PF14417">
    <property type="entry name" value="MEDS"/>
    <property type="match status" value="1"/>
</dbReference>
<dbReference type="PANTHER" id="PTHR43547">
    <property type="entry name" value="TWO-COMPONENT HISTIDINE KINASE"/>
    <property type="match status" value="1"/>
</dbReference>
<dbReference type="InterPro" id="IPR004358">
    <property type="entry name" value="Sig_transdc_His_kin-like_C"/>
</dbReference>
<sequence length="504" mass="54455">MALAQRNSGIPAVGDIPWGAHFCQFYRDEADLVETLVPYFTAGLLANEACLWITSGSLDADKARALLHAAVPDLERRIAGGQLEIVPISHWYVPGDAFEADAVLAGWIERERQARERGFEGLRLSGDTIWVQRSGWNDFMHYERKVNGAFRSLRLVALCTYCSETCTASDVIDVCSHHEFALARRQGAWQLLESSSLKSAKEELVRLNAELEGRVSERTADLNAALRARDEFLAMLGHELRNPLAPIRTASEFIRKAAPDASPIARSSEILNRQVTHLARLVDDLLDVARITQGHVQVEPRDVSLAHVIDIAVEQARPFLAQRRHAFTITLPDAGVTVNADPTRLAQVFGNLLHNAAKYTPDGGSIDIGATVEDGRAVVRVRDSGAGIPRDQLGSIFELFSQLPRSLARSDGGLGIGLTLAKRVVEAHGGTIEARSDGPDRGSEFIVSLELAGVAAAAIELATAPEGLRMPVAAPPFPMPHLCGEHDSSPPASPAGHAHVIPAG</sequence>
<evidence type="ECO:0000256" key="3">
    <source>
        <dbReference type="ARBA" id="ARBA00012438"/>
    </source>
</evidence>
<keyword evidence="4" id="KW-0597">Phosphoprotein</keyword>
<comment type="subcellular location">
    <subcellularLocation>
        <location evidence="2">Cell inner membrane</location>
        <topology evidence="2">Multi-pass membrane protein</topology>
    </subcellularLocation>
</comment>